<evidence type="ECO:0000313" key="1">
    <source>
        <dbReference type="EMBL" id="MPL63006.1"/>
    </source>
</evidence>
<reference evidence="1" key="1">
    <citation type="submission" date="2019-08" db="EMBL/GenBank/DDBJ databases">
        <authorList>
            <person name="Kucharzyk K."/>
            <person name="Murdoch R.W."/>
            <person name="Higgins S."/>
            <person name="Loffler F."/>
        </authorList>
    </citation>
    <scope>NUCLEOTIDE SEQUENCE</scope>
</reference>
<dbReference type="AlphaFoldDB" id="A0A644T7T6"/>
<accession>A0A644T7T6</accession>
<proteinExistence type="predicted"/>
<dbReference type="EMBL" id="VSSQ01000019">
    <property type="protein sequence ID" value="MPL63006.1"/>
    <property type="molecule type" value="Genomic_DNA"/>
</dbReference>
<sequence>MYELLLFTGGVYKFNEFKEFIEDIGGLIIEMESFKISRGIYFLSEEINVLILAPVGEKEEIEFFAKNIKGSIEQVKMEEKESEKVIIIFEIYKKLKINKLSSIDEIVANLIDNNEFIKIKNRKNEITINKEEFLEKITNLLILMEEMEIIKRIEKEKTSYFKIKK</sequence>
<name>A0A644T7T6_9ZZZZ</name>
<dbReference type="Pfam" id="PF04609">
    <property type="entry name" value="MCR_C"/>
    <property type="match status" value="1"/>
</dbReference>
<gene>
    <name evidence="1" type="ORF">SDC9_08626</name>
</gene>
<protein>
    <submittedName>
        <fullName evidence="1">Uncharacterized protein</fullName>
    </submittedName>
</protein>
<organism evidence="1">
    <name type="scientific">bioreactor metagenome</name>
    <dbReference type="NCBI Taxonomy" id="1076179"/>
    <lineage>
        <taxon>unclassified sequences</taxon>
        <taxon>metagenomes</taxon>
        <taxon>ecological metagenomes</taxon>
    </lineage>
</organism>
<dbReference type="InterPro" id="IPR026327">
    <property type="entry name" value="Me_CoM_Rdtase_prot-C-like"/>
</dbReference>
<comment type="caution">
    <text evidence="1">The sequence shown here is derived from an EMBL/GenBank/DDBJ whole genome shotgun (WGS) entry which is preliminary data.</text>
</comment>